<organism evidence="5 6">
    <name type="scientific">Chryseosolibacter indicus</name>
    <dbReference type="NCBI Taxonomy" id="2782351"/>
    <lineage>
        <taxon>Bacteria</taxon>
        <taxon>Pseudomonadati</taxon>
        <taxon>Bacteroidota</taxon>
        <taxon>Cytophagia</taxon>
        <taxon>Cytophagales</taxon>
        <taxon>Chryseotaleaceae</taxon>
        <taxon>Chryseosolibacter</taxon>
    </lineage>
</organism>
<evidence type="ECO:0000259" key="3">
    <source>
        <dbReference type="Pfam" id="PF01408"/>
    </source>
</evidence>
<dbReference type="Pfam" id="PF22725">
    <property type="entry name" value="GFO_IDH_MocA_C3"/>
    <property type="match status" value="1"/>
</dbReference>
<reference evidence="5 6" key="1">
    <citation type="submission" date="2021-05" db="EMBL/GenBank/DDBJ databases">
        <title>A Polyphasic approach of four new species of the genus Ohtaekwangia: Ohtaekwangia histidinii sp. nov., Ohtaekwangia cretensis sp. nov., Ohtaekwangia indiensis sp. nov., Ohtaekwangia reichenbachii sp. nov. from diverse environment.</title>
        <authorList>
            <person name="Octaviana S."/>
        </authorList>
    </citation>
    <scope>NUCLEOTIDE SEQUENCE [LARGE SCALE GENOMIC DNA]</scope>
    <source>
        <strain evidence="5 6">PWU20</strain>
    </source>
</reference>
<dbReference type="PANTHER" id="PTHR22604:SF105">
    <property type="entry name" value="TRANS-1,2-DIHYDROBENZENE-1,2-DIOL DEHYDROGENASE"/>
    <property type="match status" value="1"/>
</dbReference>
<feature type="domain" description="GFO/IDH/MocA-like oxidoreductase" evidence="4">
    <location>
        <begin position="133"/>
        <end position="246"/>
    </location>
</feature>
<evidence type="ECO:0000313" key="6">
    <source>
        <dbReference type="Proteomes" id="UP000772618"/>
    </source>
</evidence>
<feature type="domain" description="Gfo/Idh/MocA-like oxidoreductase N-terminal" evidence="3">
    <location>
        <begin position="5"/>
        <end position="123"/>
    </location>
</feature>
<evidence type="ECO:0000259" key="4">
    <source>
        <dbReference type="Pfam" id="PF22725"/>
    </source>
</evidence>
<evidence type="ECO:0000256" key="2">
    <source>
        <dbReference type="ARBA" id="ARBA00023002"/>
    </source>
</evidence>
<keyword evidence="6" id="KW-1185">Reference proteome</keyword>
<comment type="caution">
    <text evidence="5">The sequence shown here is derived from an EMBL/GenBank/DDBJ whole genome shotgun (WGS) entry which is preliminary data.</text>
</comment>
<name>A0ABS5VYB0_9BACT</name>
<dbReference type="Gene3D" id="3.30.360.10">
    <property type="entry name" value="Dihydrodipicolinate Reductase, domain 2"/>
    <property type="match status" value="1"/>
</dbReference>
<dbReference type="SUPFAM" id="SSF51735">
    <property type="entry name" value="NAD(P)-binding Rossmann-fold domains"/>
    <property type="match status" value="1"/>
</dbReference>
<dbReference type="InterPro" id="IPR050984">
    <property type="entry name" value="Gfo/Idh/MocA_domain"/>
</dbReference>
<dbReference type="RefSeq" id="WP_254157706.1">
    <property type="nucleotide sequence ID" value="NZ_JAHESD010000108.1"/>
</dbReference>
<evidence type="ECO:0000256" key="1">
    <source>
        <dbReference type="ARBA" id="ARBA00010928"/>
    </source>
</evidence>
<dbReference type="PANTHER" id="PTHR22604">
    <property type="entry name" value="OXIDOREDUCTASES"/>
    <property type="match status" value="1"/>
</dbReference>
<sequence>MKEKVRWGILGCGKIANKFAADLKLVADAELTAVASKDKAKGEAFQKQFAAPLFYNSYEALAASSEVDVIYVATPHGYHHEHTMLCLIHKKAVLCEKAFGLNYKQVSEMVSLARKEKVFLMEAFWTKFLPQYEKVISIIKSGDIGTVKLIQADFGFRAPEPLPQRLFDPLLGGGALLDIGIYPVFLVQSILGKPKEVHAMITAYSTGVDEQCVITMKFDGALAVLSSTFASDTPVEAMIAGSKGRIQMRNRFHNAIGRVELVYGKDEVTSVDVHKEEGYGYQFEARHVNDCIKKGLTESPVMSLQDSLDLIETLDRIRVAGGIKYHCD</sequence>
<proteinExistence type="inferred from homology"/>
<accession>A0ABS5VYB0</accession>
<dbReference type="Proteomes" id="UP000772618">
    <property type="component" value="Unassembled WGS sequence"/>
</dbReference>
<gene>
    <name evidence="5" type="ORF">KK060_24210</name>
</gene>
<dbReference type="Gene3D" id="3.40.50.720">
    <property type="entry name" value="NAD(P)-binding Rossmann-like Domain"/>
    <property type="match status" value="1"/>
</dbReference>
<dbReference type="InterPro" id="IPR036291">
    <property type="entry name" value="NAD(P)-bd_dom_sf"/>
</dbReference>
<dbReference type="InterPro" id="IPR000683">
    <property type="entry name" value="Gfo/Idh/MocA-like_OxRdtase_N"/>
</dbReference>
<comment type="similarity">
    <text evidence="1">Belongs to the Gfo/Idh/MocA family.</text>
</comment>
<dbReference type="SUPFAM" id="SSF55347">
    <property type="entry name" value="Glyceraldehyde-3-phosphate dehydrogenase-like, C-terminal domain"/>
    <property type="match status" value="1"/>
</dbReference>
<keyword evidence="2" id="KW-0560">Oxidoreductase</keyword>
<dbReference type="InterPro" id="IPR055170">
    <property type="entry name" value="GFO_IDH_MocA-like_dom"/>
</dbReference>
<protein>
    <submittedName>
        <fullName evidence="5">Gfo/Idh/MocA family oxidoreductase</fullName>
    </submittedName>
</protein>
<dbReference type="EMBL" id="JAHESD010000108">
    <property type="protein sequence ID" value="MBT1706404.1"/>
    <property type="molecule type" value="Genomic_DNA"/>
</dbReference>
<evidence type="ECO:0000313" key="5">
    <source>
        <dbReference type="EMBL" id="MBT1706404.1"/>
    </source>
</evidence>
<dbReference type="Pfam" id="PF01408">
    <property type="entry name" value="GFO_IDH_MocA"/>
    <property type="match status" value="1"/>
</dbReference>